<evidence type="ECO:0000313" key="15">
    <source>
        <dbReference type="Proteomes" id="UP000034416"/>
    </source>
</evidence>
<dbReference type="InterPro" id="IPR003661">
    <property type="entry name" value="HisK_dim/P_dom"/>
</dbReference>
<dbReference type="Gene3D" id="1.10.287.130">
    <property type="match status" value="1"/>
</dbReference>
<keyword evidence="7" id="KW-0418">Kinase</keyword>
<dbReference type="FunFam" id="3.30.565.10:FF:000006">
    <property type="entry name" value="Sensor histidine kinase WalK"/>
    <property type="match status" value="1"/>
</dbReference>
<dbReference type="PRINTS" id="PR00344">
    <property type="entry name" value="BCTRLSENSOR"/>
</dbReference>
<gene>
    <name evidence="14" type="ORF">WR43_22090</name>
</gene>
<evidence type="ECO:0000256" key="8">
    <source>
        <dbReference type="ARBA" id="ARBA00022989"/>
    </source>
</evidence>
<dbReference type="CDD" id="cd06225">
    <property type="entry name" value="HAMP"/>
    <property type="match status" value="1"/>
</dbReference>
<dbReference type="InterPro" id="IPR005467">
    <property type="entry name" value="His_kinase_dom"/>
</dbReference>
<dbReference type="PROSITE" id="PS50885">
    <property type="entry name" value="HAMP"/>
    <property type="match status" value="1"/>
</dbReference>
<keyword evidence="4" id="KW-0597">Phosphoprotein</keyword>
<dbReference type="SUPFAM" id="SSF55874">
    <property type="entry name" value="ATPase domain of HSP90 chaperone/DNA topoisomerase II/histidine kinase"/>
    <property type="match status" value="1"/>
</dbReference>
<evidence type="ECO:0000256" key="3">
    <source>
        <dbReference type="ARBA" id="ARBA00012438"/>
    </source>
</evidence>
<dbReference type="InterPro" id="IPR036097">
    <property type="entry name" value="HisK_dim/P_sf"/>
</dbReference>
<dbReference type="EC" id="2.7.13.3" evidence="3"/>
<evidence type="ECO:0000259" key="13">
    <source>
        <dbReference type="PROSITE" id="PS50885"/>
    </source>
</evidence>
<dbReference type="GO" id="GO:0005886">
    <property type="term" value="C:plasma membrane"/>
    <property type="evidence" value="ECO:0007669"/>
    <property type="project" value="UniProtKB-SubCell"/>
</dbReference>
<dbReference type="Pfam" id="PF00672">
    <property type="entry name" value="HAMP"/>
    <property type="match status" value="1"/>
</dbReference>
<feature type="non-terminal residue" evidence="14">
    <location>
        <position position="1"/>
    </location>
</feature>
<name>A0A0M2WHL9_9MYCO</name>
<dbReference type="AlphaFoldDB" id="A0A0M2WHL9"/>
<dbReference type="GO" id="GO:0000155">
    <property type="term" value="F:phosphorelay sensor kinase activity"/>
    <property type="evidence" value="ECO:0007669"/>
    <property type="project" value="InterPro"/>
</dbReference>
<dbReference type="InterPro" id="IPR003660">
    <property type="entry name" value="HAMP_dom"/>
</dbReference>
<dbReference type="PANTHER" id="PTHR45436">
    <property type="entry name" value="SENSOR HISTIDINE KINASE YKOH"/>
    <property type="match status" value="1"/>
</dbReference>
<dbReference type="SUPFAM" id="SSF47384">
    <property type="entry name" value="Homodimeric domain of signal transducing histidine kinase"/>
    <property type="match status" value="1"/>
</dbReference>
<dbReference type="InterPro" id="IPR050428">
    <property type="entry name" value="TCS_sensor_his_kinase"/>
</dbReference>
<feature type="domain" description="HAMP" evidence="13">
    <location>
        <begin position="69"/>
        <end position="122"/>
    </location>
</feature>
<protein>
    <recommendedName>
        <fullName evidence="3">histidine kinase</fullName>
        <ecNumber evidence="3">2.7.13.3</ecNumber>
    </recommendedName>
</protein>
<evidence type="ECO:0000256" key="1">
    <source>
        <dbReference type="ARBA" id="ARBA00000085"/>
    </source>
</evidence>
<comment type="caution">
    <text evidence="14">The sequence shown here is derived from an EMBL/GenBank/DDBJ whole genome shotgun (WGS) entry which is preliminary data.</text>
</comment>
<keyword evidence="8 11" id="KW-1133">Transmembrane helix</keyword>
<dbReference type="EMBL" id="LASW02000036">
    <property type="protein sequence ID" value="KKO60743.1"/>
    <property type="molecule type" value="Genomic_DNA"/>
</dbReference>
<dbReference type="InterPro" id="IPR036890">
    <property type="entry name" value="HATPase_C_sf"/>
</dbReference>
<feature type="domain" description="Histidine kinase" evidence="12">
    <location>
        <begin position="144"/>
        <end position="357"/>
    </location>
</feature>
<evidence type="ECO:0000256" key="2">
    <source>
        <dbReference type="ARBA" id="ARBA00004236"/>
    </source>
</evidence>
<dbReference type="PANTHER" id="PTHR45436:SF5">
    <property type="entry name" value="SENSOR HISTIDINE KINASE TRCS"/>
    <property type="match status" value="1"/>
</dbReference>
<dbReference type="RefSeq" id="WP_046686420.1">
    <property type="nucleotide sequence ID" value="NZ_LASW02000036.1"/>
</dbReference>
<keyword evidence="5" id="KW-0808">Transferase</keyword>
<accession>A0A0M2WHL9</accession>
<keyword evidence="6 11" id="KW-0812">Transmembrane</keyword>
<dbReference type="Gene3D" id="3.30.565.10">
    <property type="entry name" value="Histidine kinase-like ATPase, C-terminal domain"/>
    <property type="match status" value="1"/>
</dbReference>
<proteinExistence type="predicted"/>
<evidence type="ECO:0000256" key="9">
    <source>
        <dbReference type="ARBA" id="ARBA00023012"/>
    </source>
</evidence>
<dbReference type="CDD" id="cd00075">
    <property type="entry name" value="HATPase"/>
    <property type="match status" value="1"/>
</dbReference>
<evidence type="ECO:0000256" key="7">
    <source>
        <dbReference type="ARBA" id="ARBA00022777"/>
    </source>
</evidence>
<reference evidence="14 15" key="1">
    <citation type="submission" date="2015-04" db="EMBL/GenBank/DDBJ databases">
        <title>Genome sequence of Mycobacterium arupense GUC1.</title>
        <authorList>
            <person name="Greninger A.L."/>
            <person name="Cunningham G."/>
            <person name="Chiu C.Y."/>
            <person name="Miller S."/>
        </authorList>
    </citation>
    <scope>NUCLEOTIDE SEQUENCE [LARGE SCALE GENOMIC DNA]</scope>
    <source>
        <strain evidence="14 15">GUC1</strain>
    </source>
</reference>
<dbReference type="InterPro" id="IPR004358">
    <property type="entry name" value="Sig_transdc_His_kin-like_C"/>
</dbReference>
<keyword evidence="10 11" id="KW-0472">Membrane</keyword>
<dbReference type="Pfam" id="PF00512">
    <property type="entry name" value="HisKA"/>
    <property type="match status" value="1"/>
</dbReference>
<sequence>PGAPPPPPPPLGQWTSTTVTHLLPDGSTLTLLADTSGITARHAELRFDLLVGGLIGLALVALLVGLAAARALAPLQRMTATAQLIADGDRGRRLRPDRPQTELGQAAAAFDSMLDALETAESDAREAADTAQRAEANTRRFLSDAAHELRTPIAGIQALAQQLAADTGNAARRRRFATLLTDETRRAARLVGDLLDIARIDAGVALRCEDVDVAEIAAAAVDRAAMLAPHLAVRLDGDGQPLAVHADPHRIAQILSNLLDNACRHSPPDGEITVHTARRESNAEVTVTDTGPGVPQSDRERIFDRLVRLDDARNRDSGGAGLGLSIARALARAHHGSLECLPSDTGAVFRLSLPLRS</sequence>
<evidence type="ECO:0000256" key="5">
    <source>
        <dbReference type="ARBA" id="ARBA00022679"/>
    </source>
</evidence>
<dbReference type="CDD" id="cd00082">
    <property type="entry name" value="HisKA"/>
    <property type="match status" value="1"/>
</dbReference>
<dbReference type="PROSITE" id="PS50109">
    <property type="entry name" value="HIS_KIN"/>
    <property type="match status" value="1"/>
</dbReference>
<dbReference type="Pfam" id="PF02518">
    <property type="entry name" value="HATPase_c"/>
    <property type="match status" value="1"/>
</dbReference>
<dbReference type="SMART" id="SM00387">
    <property type="entry name" value="HATPase_c"/>
    <property type="match status" value="1"/>
</dbReference>
<comment type="catalytic activity">
    <reaction evidence="1">
        <text>ATP + protein L-histidine = ADP + protein N-phospho-L-histidine.</text>
        <dbReference type="EC" id="2.7.13.3"/>
    </reaction>
</comment>
<dbReference type="InterPro" id="IPR003594">
    <property type="entry name" value="HATPase_dom"/>
</dbReference>
<feature type="transmembrane region" description="Helical" evidence="11">
    <location>
        <begin position="49"/>
        <end position="69"/>
    </location>
</feature>
<dbReference type="Gene3D" id="6.10.340.10">
    <property type="match status" value="1"/>
</dbReference>
<dbReference type="SMART" id="SM00388">
    <property type="entry name" value="HisKA"/>
    <property type="match status" value="1"/>
</dbReference>
<comment type="subcellular location">
    <subcellularLocation>
        <location evidence="2">Cell membrane</location>
    </subcellularLocation>
</comment>
<dbReference type="SUPFAM" id="SSF158472">
    <property type="entry name" value="HAMP domain-like"/>
    <property type="match status" value="1"/>
</dbReference>
<evidence type="ECO:0000313" key="14">
    <source>
        <dbReference type="EMBL" id="KKO60743.1"/>
    </source>
</evidence>
<dbReference type="Proteomes" id="UP000034416">
    <property type="component" value="Unassembled WGS sequence"/>
</dbReference>
<evidence type="ECO:0000256" key="4">
    <source>
        <dbReference type="ARBA" id="ARBA00022553"/>
    </source>
</evidence>
<evidence type="ECO:0000259" key="12">
    <source>
        <dbReference type="PROSITE" id="PS50109"/>
    </source>
</evidence>
<dbReference type="PATRIC" id="fig|342002.3.peg.2667"/>
<evidence type="ECO:0000256" key="11">
    <source>
        <dbReference type="SAM" id="Phobius"/>
    </source>
</evidence>
<dbReference type="SMART" id="SM00304">
    <property type="entry name" value="HAMP"/>
    <property type="match status" value="1"/>
</dbReference>
<evidence type="ECO:0000256" key="6">
    <source>
        <dbReference type="ARBA" id="ARBA00022692"/>
    </source>
</evidence>
<evidence type="ECO:0000256" key="10">
    <source>
        <dbReference type="ARBA" id="ARBA00023136"/>
    </source>
</evidence>
<keyword evidence="9" id="KW-0902">Two-component regulatory system</keyword>
<organism evidence="14 15">
    <name type="scientific">Mycolicibacter arupensis</name>
    <dbReference type="NCBI Taxonomy" id="342002"/>
    <lineage>
        <taxon>Bacteria</taxon>
        <taxon>Bacillati</taxon>
        <taxon>Actinomycetota</taxon>
        <taxon>Actinomycetes</taxon>
        <taxon>Mycobacteriales</taxon>
        <taxon>Mycobacteriaceae</taxon>
        <taxon>Mycolicibacter</taxon>
    </lineage>
</organism>
<dbReference type="STRING" id="342002.BST15_13430"/>